<organism evidence="2 3">
    <name type="scientific">Penicillium alfredii</name>
    <dbReference type="NCBI Taxonomy" id="1506179"/>
    <lineage>
        <taxon>Eukaryota</taxon>
        <taxon>Fungi</taxon>
        <taxon>Dikarya</taxon>
        <taxon>Ascomycota</taxon>
        <taxon>Pezizomycotina</taxon>
        <taxon>Eurotiomycetes</taxon>
        <taxon>Eurotiomycetidae</taxon>
        <taxon>Eurotiales</taxon>
        <taxon>Aspergillaceae</taxon>
        <taxon>Penicillium</taxon>
    </lineage>
</organism>
<evidence type="ECO:0000313" key="3">
    <source>
        <dbReference type="Proteomes" id="UP001141434"/>
    </source>
</evidence>
<dbReference type="PANTHER" id="PTHR35563:SF2">
    <property type="entry name" value="BARREL METAL-DEPENDENT HYDROLASE, PUTATIVE (AFU_ORTHOLOGUE AFUA_1G16240)-RELATED"/>
    <property type="match status" value="1"/>
</dbReference>
<proteinExistence type="predicted"/>
<evidence type="ECO:0000259" key="1">
    <source>
        <dbReference type="Pfam" id="PF04909"/>
    </source>
</evidence>
<dbReference type="SUPFAM" id="SSF51556">
    <property type="entry name" value="Metallo-dependent hydrolases"/>
    <property type="match status" value="1"/>
</dbReference>
<evidence type="ECO:0000313" key="2">
    <source>
        <dbReference type="EMBL" id="KAJ5114916.1"/>
    </source>
</evidence>
<dbReference type="GeneID" id="81390426"/>
<dbReference type="EMBL" id="JAPMSZ010000001">
    <property type="protein sequence ID" value="KAJ5114916.1"/>
    <property type="molecule type" value="Genomic_DNA"/>
</dbReference>
<keyword evidence="3" id="KW-1185">Reference proteome</keyword>
<feature type="domain" description="Amidohydrolase-related" evidence="1">
    <location>
        <begin position="86"/>
        <end position="208"/>
    </location>
</feature>
<dbReference type="Pfam" id="PF04909">
    <property type="entry name" value="Amidohydro_2"/>
    <property type="match status" value="1"/>
</dbReference>
<dbReference type="Gene3D" id="3.20.20.140">
    <property type="entry name" value="Metal-dependent hydrolases"/>
    <property type="match status" value="1"/>
</dbReference>
<dbReference type="InterPro" id="IPR052358">
    <property type="entry name" value="Aro_Compnd_Degr_Hydrolases"/>
</dbReference>
<reference evidence="2" key="1">
    <citation type="submission" date="2022-11" db="EMBL/GenBank/DDBJ databases">
        <authorList>
            <person name="Petersen C."/>
        </authorList>
    </citation>
    <scope>NUCLEOTIDE SEQUENCE</scope>
    <source>
        <strain evidence="2">IBT 34128</strain>
    </source>
</reference>
<dbReference type="AlphaFoldDB" id="A0A9W9KR84"/>
<dbReference type="PANTHER" id="PTHR35563">
    <property type="entry name" value="BARREL METAL-DEPENDENT HYDROLASE, PUTATIVE (AFU_ORTHOLOGUE AFUA_1G16240)-RELATED"/>
    <property type="match status" value="1"/>
</dbReference>
<accession>A0A9W9KR84</accession>
<dbReference type="GO" id="GO:0016787">
    <property type="term" value="F:hydrolase activity"/>
    <property type="evidence" value="ECO:0007669"/>
    <property type="project" value="InterPro"/>
</dbReference>
<dbReference type="OrthoDB" id="2135488at2759"/>
<dbReference type="InterPro" id="IPR032466">
    <property type="entry name" value="Metal_Hydrolase"/>
</dbReference>
<sequence>MCMDENWEALTRKDYNTLHSLGVLYGRIHGFFCEGKRDTASLQRQIRHFANSYPVKQLGCGLSTPLPLGAWASLKDFILHDQEVSNLPIIADHVGCATPTDIGSSSLDDFVQLLHADRIHLKISALYHRSRGSIVDMKPIIQRFADSAPSAPIWCSDWPHVDASSRSPDDQVIPRTTNPKRDLVLLQDWLSIDQSRKMLVHNPERLLGH</sequence>
<reference evidence="2" key="2">
    <citation type="journal article" date="2023" name="IMA Fungus">
        <title>Comparative genomic study of the Penicillium genus elucidates a diverse pangenome and 15 lateral gene transfer events.</title>
        <authorList>
            <person name="Petersen C."/>
            <person name="Sorensen T."/>
            <person name="Nielsen M.R."/>
            <person name="Sondergaard T.E."/>
            <person name="Sorensen J.L."/>
            <person name="Fitzpatrick D.A."/>
            <person name="Frisvad J.C."/>
            <person name="Nielsen K.L."/>
        </authorList>
    </citation>
    <scope>NUCLEOTIDE SEQUENCE</scope>
    <source>
        <strain evidence="2">IBT 34128</strain>
    </source>
</reference>
<name>A0A9W9KR84_9EURO</name>
<dbReference type="InterPro" id="IPR006680">
    <property type="entry name" value="Amidohydro-rel"/>
</dbReference>
<protein>
    <recommendedName>
        <fullName evidence="1">Amidohydrolase-related domain-containing protein</fullName>
    </recommendedName>
</protein>
<gene>
    <name evidence="2" type="ORF">NUU61_000675</name>
</gene>
<dbReference type="Proteomes" id="UP001141434">
    <property type="component" value="Unassembled WGS sequence"/>
</dbReference>
<dbReference type="RefSeq" id="XP_056516108.1">
    <property type="nucleotide sequence ID" value="XM_056651258.1"/>
</dbReference>
<comment type="caution">
    <text evidence="2">The sequence shown here is derived from an EMBL/GenBank/DDBJ whole genome shotgun (WGS) entry which is preliminary data.</text>
</comment>